<dbReference type="Proteomes" id="UP000559987">
    <property type="component" value="Unassembled WGS sequence"/>
</dbReference>
<evidence type="ECO:0000256" key="2">
    <source>
        <dbReference type="ARBA" id="ARBA00022741"/>
    </source>
</evidence>
<evidence type="ECO:0000256" key="6">
    <source>
        <dbReference type="NCBIfam" id="TIGR00152"/>
    </source>
</evidence>
<evidence type="ECO:0000256" key="1">
    <source>
        <dbReference type="ARBA" id="ARBA00009018"/>
    </source>
</evidence>
<reference evidence="7 8" key="1">
    <citation type="submission" date="2020-08" db="EMBL/GenBank/DDBJ databases">
        <title>Genomic Encyclopedia of Type Strains, Phase III (KMG-III): the genomes of soil and plant-associated and newly described type strains.</title>
        <authorList>
            <person name="Whitman W."/>
        </authorList>
    </citation>
    <scope>NUCLEOTIDE SEQUENCE [LARGE SCALE GENOMIC DNA]</scope>
    <source>
        <strain evidence="7 8">CECT 8571</strain>
    </source>
</reference>
<evidence type="ECO:0000256" key="4">
    <source>
        <dbReference type="ARBA" id="ARBA00022993"/>
    </source>
</evidence>
<keyword evidence="8" id="KW-1185">Reference proteome</keyword>
<dbReference type="Pfam" id="PF01121">
    <property type="entry name" value="CoaE"/>
    <property type="match status" value="1"/>
</dbReference>
<evidence type="ECO:0000256" key="5">
    <source>
        <dbReference type="HAMAP-Rule" id="MF_00376"/>
    </source>
</evidence>
<dbReference type="InterPro" id="IPR027417">
    <property type="entry name" value="P-loop_NTPase"/>
</dbReference>
<dbReference type="GO" id="GO:0015937">
    <property type="term" value="P:coenzyme A biosynthetic process"/>
    <property type="evidence" value="ECO:0007669"/>
    <property type="project" value="UniProtKB-UniRule"/>
</dbReference>
<keyword evidence="3 5" id="KW-0067">ATP-binding</keyword>
<comment type="catalytic activity">
    <reaction evidence="5">
        <text>3'-dephospho-CoA + ATP = ADP + CoA + H(+)</text>
        <dbReference type="Rhea" id="RHEA:18245"/>
        <dbReference type="ChEBI" id="CHEBI:15378"/>
        <dbReference type="ChEBI" id="CHEBI:30616"/>
        <dbReference type="ChEBI" id="CHEBI:57287"/>
        <dbReference type="ChEBI" id="CHEBI:57328"/>
        <dbReference type="ChEBI" id="CHEBI:456216"/>
        <dbReference type="EC" id="2.7.1.24"/>
    </reaction>
</comment>
<dbReference type="EMBL" id="JACHXZ010000003">
    <property type="protein sequence ID" value="MBB3169091.1"/>
    <property type="molecule type" value="Genomic_DNA"/>
</dbReference>
<comment type="subcellular location">
    <subcellularLocation>
        <location evidence="5">Cytoplasm</location>
    </subcellularLocation>
</comment>
<comment type="caution">
    <text evidence="7">The sequence shown here is derived from an EMBL/GenBank/DDBJ whole genome shotgun (WGS) entry which is preliminary data.</text>
</comment>
<name>A0A839UQT1_9GAMM</name>
<sequence>MNNHVPVYGLTGGIGSGKSTAAKFFRDLGIPVIDADQIARDVVAPNTLALSSIADHFGADILLPDGQLDRKALRAIVFNNAAEKSWLENLLHPLIRTATQTRLSEPTDAPYRLLESPLLLETNQHQLVEAVILVDVARNTQLQRAMARDNSSQAQIEAIIDSQLSRERKLELANFVLDNEGSEQALLNEVTALHTQLVATGQGD</sequence>
<feature type="binding site" evidence="5">
    <location>
        <begin position="15"/>
        <end position="20"/>
    </location>
    <ligand>
        <name>ATP</name>
        <dbReference type="ChEBI" id="CHEBI:30616"/>
    </ligand>
</feature>
<dbReference type="CDD" id="cd02022">
    <property type="entry name" value="DPCK"/>
    <property type="match status" value="1"/>
</dbReference>
<protein>
    <recommendedName>
        <fullName evidence="5 6">Dephospho-CoA kinase</fullName>
        <ecNumber evidence="5 6">2.7.1.24</ecNumber>
    </recommendedName>
    <alternativeName>
        <fullName evidence="5">Dephosphocoenzyme A kinase</fullName>
    </alternativeName>
</protein>
<evidence type="ECO:0000256" key="3">
    <source>
        <dbReference type="ARBA" id="ARBA00022840"/>
    </source>
</evidence>
<dbReference type="GO" id="GO:0005737">
    <property type="term" value="C:cytoplasm"/>
    <property type="evidence" value="ECO:0007669"/>
    <property type="project" value="UniProtKB-SubCell"/>
</dbReference>
<comment type="function">
    <text evidence="5">Catalyzes the phosphorylation of the 3'-hydroxyl group of dephosphocoenzyme A to form coenzyme A.</text>
</comment>
<organism evidence="7 8">
    <name type="scientific">Simiduia aestuariiviva</name>
    <dbReference type="NCBI Taxonomy" id="1510459"/>
    <lineage>
        <taxon>Bacteria</taxon>
        <taxon>Pseudomonadati</taxon>
        <taxon>Pseudomonadota</taxon>
        <taxon>Gammaproteobacteria</taxon>
        <taxon>Cellvibrionales</taxon>
        <taxon>Cellvibrionaceae</taxon>
        <taxon>Simiduia</taxon>
    </lineage>
</organism>
<dbReference type="GO" id="GO:0005524">
    <property type="term" value="F:ATP binding"/>
    <property type="evidence" value="ECO:0007669"/>
    <property type="project" value="UniProtKB-UniRule"/>
</dbReference>
<dbReference type="Gene3D" id="3.40.50.300">
    <property type="entry name" value="P-loop containing nucleotide triphosphate hydrolases"/>
    <property type="match status" value="1"/>
</dbReference>
<gene>
    <name evidence="5" type="primary">coaE</name>
    <name evidence="7" type="ORF">FHS30_002299</name>
</gene>
<accession>A0A839UQT1</accession>
<dbReference type="PANTHER" id="PTHR10695:SF46">
    <property type="entry name" value="BIFUNCTIONAL COENZYME A SYNTHASE-RELATED"/>
    <property type="match status" value="1"/>
</dbReference>
<evidence type="ECO:0000313" key="7">
    <source>
        <dbReference type="EMBL" id="MBB3169091.1"/>
    </source>
</evidence>
<dbReference type="GO" id="GO:0004140">
    <property type="term" value="F:dephospho-CoA kinase activity"/>
    <property type="evidence" value="ECO:0007669"/>
    <property type="project" value="UniProtKB-UniRule"/>
</dbReference>
<dbReference type="RefSeq" id="WP_183910582.1">
    <property type="nucleotide sequence ID" value="NZ_JACHXZ010000003.1"/>
</dbReference>
<dbReference type="PROSITE" id="PS51219">
    <property type="entry name" value="DPCK"/>
    <property type="match status" value="1"/>
</dbReference>
<dbReference type="EC" id="2.7.1.24" evidence="5 6"/>
<keyword evidence="2 5" id="KW-0547">Nucleotide-binding</keyword>
<proteinExistence type="inferred from homology"/>
<dbReference type="PANTHER" id="PTHR10695">
    <property type="entry name" value="DEPHOSPHO-COA KINASE-RELATED"/>
    <property type="match status" value="1"/>
</dbReference>
<keyword evidence="5 7" id="KW-0418">Kinase</keyword>
<dbReference type="UniPathway" id="UPA00241">
    <property type="reaction ID" value="UER00356"/>
</dbReference>
<dbReference type="InterPro" id="IPR001977">
    <property type="entry name" value="Depp_CoAkinase"/>
</dbReference>
<dbReference type="AlphaFoldDB" id="A0A839UQT1"/>
<comment type="pathway">
    <text evidence="5">Cofactor biosynthesis; coenzyme A biosynthesis; CoA from (R)-pantothenate: step 5/5.</text>
</comment>
<keyword evidence="5 7" id="KW-0808">Transferase</keyword>
<keyword evidence="5" id="KW-0963">Cytoplasm</keyword>
<evidence type="ECO:0000313" key="8">
    <source>
        <dbReference type="Proteomes" id="UP000559987"/>
    </source>
</evidence>
<dbReference type="SUPFAM" id="SSF52540">
    <property type="entry name" value="P-loop containing nucleoside triphosphate hydrolases"/>
    <property type="match status" value="1"/>
</dbReference>
<keyword evidence="4 5" id="KW-0173">Coenzyme A biosynthesis</keyword>
<dbReference type="HAMAP" id="MF_00376">
    <property type="entry name" value="Dephospho_CoA_kinase"/>
    <property type="match status" value="1"/>
</dbReference>
<comment type="similarity">
    <text evidence="1 5">Belongs to the CoaE family.</text>
</comment>
<dbReference type="NCBIfam" id="TIGR00152">
    <property type="entry name" value="dephospho-CoA kinase"/>
    <property type="match status" value="1"/>
</dbReference>